<reference evidence="18" key="1">
    <citation type="submission" date="2020-03" db="EMBL/GenBank/DDBJ databases">
        <title>Studies in the Genomics of Life Span.</title>
        <authorList>
            <person name="Glass D."/>
        </authorList>
    </citation>
    <scope>NUCLEOTIDE SEQUENCE</scope>
    <source>
        <strain evidence="18">LTLLF</strain>
        <tissue evidence="18">Muscle</tissue>
    </source>
</reference>
<dbReference type="Pfam" id="PF00431">
    <property type="entry name" value="CUB"/>
    <property type="match status" value="1"/>
</dbReference>
<dbReference type="AlphaFoldDB" id="A0A8J6GGI4"/>
<feature type="chain" id="PRO_5035279036" description="Platelet-derived growth factor C" evidence="15">
    <location>
        <begin position="23"/>
        <end position="509"/>
    </location>
</feature>
<dbReference type="SUPFAM" id="SSF49854">
    <property type="entry name" value="Spermadhesin, CUB domain"/>
    <property type="match status" value="1"/>
</dbReference>
<evidence type="ECO:0000256" key="4">
    <source>
        <dbReference type="ARBA" id="ARBA00022473"/>
    </source>
</evidence>
<sequence length="509" mass="56802">MLLLGLLLLTSALAGQRTGTRAESNLSSKLQLSSDKEQNGALRKSSDVGDMKKVLRIKAPRETHLQGELRFTENHEKLVSHGVTGIQSFESSIRVNAKGAAVLQWQSIRVNAKGAAVLQWQSIRVNAKGAAVLQWQSIRVNAKVQPCLQWQSIRVNAKGAAVLQWQSIRVNAKGAAVLHWQSIRVNAKGAAVLHWQSIRVNAKGVQDPQHERVVTVSANGSIHSPKFPHTYPRNTVLVWRLVAADENMRIQLTFDERFGLEDPEEDICKYDFVEIEEPSDGSILGCWCGSGTVPGKQTSKGNQIRIRFVSDEYFPSEPGFCIHYSIVTPQVTETTSPSVFHPSALSLDLLNNAVTAFSTLEELIRYLEPDRWQMDLDSLYKPSRQVVGKAFLYGKRTKVVNLNLLKEEVRLYSCTPRNFSVSIREELKRTDTIFWPGCLLVKRCGGNCACCLHNCNECQCVPRKVTKKYHEVLQLRPKIGVKGLHKSLTDVALEHHEECDCVCKGNTGG</sequence>
<dbReference type="CDD" id="cd00135">
    <property type="entry name" value="PDGF"/>
    <property type="match status" value="1"/>
</dbReference>
<dbReference type="Pfam" id="PF00341">
    <property type="entry name" value="PDGF"/>
    <property type="match status" value="1"/>
</dbReference>
<keyword evidence="4" id="KW-0217">Developmental protein</keyword>
<organism evidence="18 19">
    <name type="scientific">Microtus ochrogaster</name>
    <name type="common">Prairie vole</name>
    <dbReference type="NCBI Taxonomy" id="79684"/>
    <lineage>
        <taxon>Eukaryota</taxon>
        <taxon>Metazoa</taxon>
        <taxon>Chordata</taxon>
        <taxon>Craniata</taxon>
        <taxon>Vertebrata</taxon>
        <taxon>Euteleostomi</taxon>
        <taxon>Mammalia</taxon>
        <taxon>Eutheria</taxon>
        <taxon>Euarchontoglires</taxon>
        <taxon>Glires</taxon>
        <taxon>Rodentia</taxon>
        <taxon>Myomorpha</taxon>
        <taxon>Muroidea</taxon>
        <taxon>Cricetidae</taxon>
        <taxon>Arvicolinae</taxon>
        <taxon>Microtus</taxon>
    </lineage>
</organism>
<evidence type="ECO:0000256" key="2">
    <source>
        <dbReference type="ARBA" id="ARBA00006686"/>
    </source>
</evidence>
<evidence type="ECO:0000256" key="10">
    <source>
        <dbReference type="ARBA" id="ARBA00023180"/>
    </source>
</evidence>
<feature type="signal peptide" evidence="15">
    <location>
        <begin position="1"/>
        <end position="22"/>
    </location>
</feature>
<evidence type="ECO:0000256" key="6">
    <source>
        <dbReference type="ARBA" id="ARBA00022685"/>
    </source>
</evidence>
<dbReference type="FunFam" id="2.10.90.10:FF:000010">
    <property type="entry name" value="Platelet derived growth factor C"/>
    <property type="match status" value="1"/>
</dbReference>
<dbReference type="GO" id="GO:0005615">
    <property type="term" value="C:extracellular space"/>
    <property type="evidence" value="ECO:0007669"/>
    <property type="project" value="TreeGrafter"/>
</dbReference>
<dbReference type="SUPFAM" id="SSF57501">
    <property type="entry name" value="Cystine-knot cytokines"/>
    <property type="match status" value="1"/>
</dbReference>
<evidence type="ECO:0000256" key="1">
    <source>
        <dbReference type="ARBA" id="ARBA00004613"/>
    </source>
</evidence>
<dbReference type="SMART" id="SM00042">
    <property type="entry name" value="CUB"/>
    <property type="match status" value="1"/>
</dbReference>
<dbReference type="GO" id="GO:0005161">
    <property type="term" value="F:platelet-derived growth factor receptor binding"/>
    <property type="evidence" value="ECO:0007669"/>
    <property type="project" value="TreeGrafter"/>
</dbReference>
<dbReference type="PROSITE" id="PS50278">
    <property type="entry name" value="PDGF_2"/>
    <property type="match status" value="1"/>
</dbReference>
<proteinExistence type="inferred from homology"/>
<keyword evidence="7 15" id="KW-0732">Signal</keyword>
<dbReference type="Gene3D" id="2.60.120.290">
    <property type="entry name" value="Spermadhesin, CUB domain"/>
    <property type="match status" value="1"/>
</dbReference>
<dbReference type="FunFam" id="2.60.120.290:FF:000017">
    <property type="entry name" value="Platelet derived growth factor C"/>
    <property type="match status" value="1"/>
</dbReference>
<evidence type="ECO:0000256" key="12">
    <source>
        <dbReference type="PROSITE-ProRule" id="PRU00059"/>
    </source>
</evidence>
<evidence type="ECO:0000256" key="8">
    <source>
        <dbReference type="ARBA" id="ARBA00023030"/>
    </source>
</evidence>
<dbReference type="Gene3D" id="2.10.90.10">
    <property type="entry name" value="Cystine-knot cytokines"/>
    <property type="match status" value="1"/>
</dbReference>
<dbReference type="InterPro" id="IPR035914">
    <property type="entry name" value="Sperma_CUB_dom_sf"/>
</dbReference>
<dbReference type="InterPro" id="IPR000072">
    <property type="entry name" value="PDGF/VEGF_dom"/>
</dbReference>
<name>A0A8J6GGI4_MICOH</name>
<dbReference type="GO" id="GO:0048008">
    <property type="term" value="P:platelet-derived growth factor receptor signaling pathway"/>
    <property type="evidence" value="ECO:0007669"/>
    <property type="project" value="TreeGrafter"/>
</dbReference>
<dbReference type="GO" id="GO:0051781">
    <property type="term" value="P:positive regulation of cell division"/>
    <property type="evidence" value="ECO:0007669"/>
    <property type="project" value="UniProtKB-KW"/>
</dbReference>
<evidence type="ECO:0000256" key="15">
    <source>
        <dbReference type="SAM" id="SignalP"/>
    </source>
</evidence>
<comment type="caution">
    <text evidence="12">Lacks conserved residue(s) required for the propagation of feature annotation.</text>
</comment>
<evidence type="ECO:0000256" key="13">
    <source>
        <dbReference type="RuleBase" id="RU003818"/>
    </source>
</evidence>
<evidence type="ECO:0000256" key="11">
    <source>
        <dbReference type="ARBA" id="ARBA00023246"/>
    </source>
</evidence>
<dbReference type="GO" id="GO:0008284">
    <property type="term" value="P:positive regulation of cell population proliferation"/>
    <property type="evidence" value="ECO:0007669"/>
    <property type="project" value="TreeGrafter"/>
</dbReference>
<feature type="compositionally biased region" description="Basic and acidic residues" evidence="14">
    <location>
        <begin position="34"/>
        <end position="45"/>
    </location>
</feature>
<comment type="caution">
    <text evidence="18">The sequence shown here is derived from an EMBL/GenBank/DDBJ whole genome shotgun (WGS) entry which is preliminary data.</text>
</comment>
<keyword evidence="5" id="KW-0964">Secreted</keyword>
<evidence type="ECO:0000256" key="3">
    <source>
        <dbReference type="ARBA" id="ARBA00018877"/>
    </source>
</evidence>
<dbReference type="PROSITE" id="PS01180">
    <property type="entry name" value="CUB"/>
    <property type="match status" value="1"/>
</dbReference>
<dbReference type="GO" id="GO:0030335">
    <property type="term" value="P:positive regulation of cell migration"/>
    <property type="evidence" value="ECO:0007669"/>
    <property type="project" value="TreeGrafter"/>
</dbReference>
<evidence type="ECO:0000259" key="17">
    <source>
        <dbReference type="PROSITE" id="PS50278"/>
    </source>
</evidence>
<feature type="domain" description="Platelet-derived growth factor (PDGF) family profile" evidence="17">
    <location>
        <begin position="414"/>
        <end position="506"/>
    </location>
</feature>
<dbReference type="PANTHER" id="PTHR11633:SF5">
    <property type="entry name" value="PLATELET-DERIVED GROWTH FACTOR C"/>
    <property type="match status" value="1"/>
</dbReference>
<evidence type="ECO:0000313" key="19">
    <source>
        <dbReference type="Proteomes" id="UP000710432"/>
    </source>
</evidence>
<evidence type="ECO:0000256" key="9">
    <source>
        <dbReference type="ARBA" id="ARBA00023157"/>
    </source>
</evidence>
<dbReference type="InterPro" id="IPR000859">
    <property type="entry name" value="CUB_dom"/>
</dbReference>
<keyword evidence="9" id="KW-1015">Disulfide bond</keyword>
<dbReference type="CDD" id="cd00041">
    <property type="entry name" value="CUB"/>
    <property type="match status" value="1"/>
</dbReference>
<keyword evidence="11" id="KW-0497">Mitogen</keyword>
<feature type="domain" description="CUB" evidence="16">
    <location>
        <begin position="210"/>
        <end position="327"/>
    </location>
</feature>
<dbReference type="GO" id="GO:0051897">
    <property type="term" value="P:positive regulation of phosphatidylinositol 3-kinase/protein kinase B signal transduction"/>
    <property type="evidence" value="ECO:0007669"/>
    <property type="project" value="TreeGrafter"/>
</dbReference>
<dbReference type="GO" id="GO:0016020">
    <property type="term" value="C:membrane"/>
    <property type="evidence" value="ECO:0007669"/>
    <property type="project" value="InterPro"/>
</dbReference>
<dbReference type="PANTHER" id="PTHR11633">
    <property type="entry name" value="PLATELET-DERIVED GROWTH FACTOR"/>
    <property type="match status" value="1"/>
</dbReference>
<gene>
    <name evidence="18" type="ORF">LTLLF_157955</name>
</gene>
<evidence type="ECO:0000256" key="14">
    <source>
        <dbReference type="SAM" id="MobiDB-lite"/>
    </source>
</evidence>
<accession>A0A8J6GGI4</accession>
<dbReference type="Proteomes" id="UP000710432">
    <property type="component" value="Unassembled WGS sequence"/>
</dbReference>
<evidence type="ECO:0000256" key="7">
    <source>
        <dbReference type="ARBA" id="ARBA00022729"/>
    </source>
</evidence>
<evidence type="ECO:0000313" key="18">
    <source>
        <dbReference type="EMBL" id="KAH0509882.1"/>
    </source>
</evidence>
<dbReference type="EMBL" id="JAATJU010022699">
    <property type="protein sequence ID" value="KAH0509882.1"/>
    <property type="molecule type" value="Genomic_DNA"/>
</dbReference>
<comment type="subcellular location">
    <subcellularLocation>
        <location evidence="1">Secreted</location>
    </subcellularLocation>
</comment>
<comment type="similarity">
    <text evidence="2 13">Belongs to the PDGF/VEGF growth factor family.</text>
</comment>
<evidence type="ECO:0000256" key="5">
    <source>
        <dbReference type="ARBA" id="ARBA00022525"/>
    </source>
</evidence>
<evidence type="ECO:0000259" key="16">
    <source>
        <dbReference type="PROSITE" id="PS01180"/>
    </source>
</evidence>
<dbReference type="GO" id="GO:0070374">
    <property type="term" value="P:positive regulation of ERK1 and ERK2 cascade"/>
    <property type="evidence" value="ECO:0007669"/>
    <property type="project" value="TreeGrafter"/>
</dbReference>
<keyword evidence="10" id="KW-0325">Glycoprotein</keyword>
<dbReference type="SMART" id="SM00141">
    <property type="entry name" value="PDGF"/>
    <property type="match status" value="1"/>
</dbReference>
<protein>
    <recommendedName>
        <fullName evidence="3">Platelet-derived growth factor C</fullName>
    </recommendedName>
</protein>
<dbReference type="InterPro" id="IPR029034">
    <property type="entry name" value="Cystine-knot_cytokine"/>
</dbReference>
<dbReference type="GO" id="GO:0008083">
    <property type="term" value="F:growth factor activity"/>
    <property type="evidence" value="ECO:0007669"/>
    <property type="project" value="UniProtKB-KW"/>
</dbReference>
<feature type="region of interest" description="Disordered" evidence="14">
    <location>
        <begin position="25"/>
        <end position="45"/>
    </location>
</feature>
<keyword evidence="6" id="KW-0165">Cleavage on pair of basic residues</keyword>
<keyword evidence="8 13" id="KW-0339">Growth factor</keyword>